<dbReference type="AlphaFoldDB" id="A0A2H0W2Q4"/>
<name>A0A2H0W2Q4_9BACT</name>
<evidence type="ECO:0000313" key="7">
    <source>
        <dbReference type="EMBL" id="PIS05652.1"/>
    </source>
</evidence>
<dbReference type="InterPro" id="IPR001288">
    <property type="entry name" value="Translation_initiation_fac_3"/>
</dbReference>
<evidence type="ECO:0000256" key="2">
    <source>
        <dbReference type="ARBA" id="ARBA00022540"/>
    </source>
</evidence>
<protein>
    <recommendedName>
        <fullName evidence="4">Translation initiation factor IF-3</fullName>
    </recommendedName>
</protein>
<comment type="similarity">
    <text evidence="1">Belongs to the IF-3 family.</text>
</comment>
<evidence type="ECO:0000256" key="4">
    <source>
        <dbReference type="NCBIfam" id="TIGR00168"/>
    </source>
</evidence>
<evidence type="ECO:0000259" key="6">
    <source>
        <dbReference type="Pfam" id="PF05198"/>
    </source>
</evidence>
<keyword evidence="3" id="KW-0648">Protein biosynthesis</keyword>
<dbReference type="EMBL" id="PEZY01000012">
    <property type="protein sequence ID" value="PIS05652.1"/>
    <property type="molecule type" value="Genomic_DNA"/>
</dbReference>
<dbReference type="PANTHER" id="PTHR10938:SF0">
    <property type="entry name" value="TRANSLATION INITIATION FACTOR IF-3, MITOCHONDRIAL"/>
    <property type="match status" value="1"/>
</dbReference>
<dbReference type="GO" id="GO:0003743">
    <property type="term" value="F:translation initiation factor activity"/>
    <property type="evidence" value="ECO:0007669"/>
    <property type="project" value="UniProtKB-UniRule"/>
</dbReference>
<dbReference type="Gene3D" id="3.10.20.80">
    <property type="entry name" value="Translation initiation factor 3 (IF-3), N-terminal domain"/>
    <property type="match status" value="1"/>
</dbReference>
<sequence length="188" mass="21566">MRRSFRGSKQQNQNPIKELKINEKIFAPKLVVIDEEGQNLGILSKQEAVDIAKARDLDLVEVSPLVDPPICKIMNYGSYKYQKEKQERKAKAKQKTSELKTIKLSSRISDHDLDLRVNKAVEFLTDGHKVRIELQLRGREHQHVDIAKEAINKIITRTKEKLADTEKEMKIEQPTKKLGSKLSAIITL</sequence>
<dbReference type="GO" id="GO:0043022">
    <property type="term" value="F:ribosome binding"/>
    <property type="evidence" value="ECO:0007669"/>
    <property type="project" value="TreeGrafter"/>
</dbReference>
<evidence type="ECO:0000259" key="5">
    <source>
        <dbReference type="Pfam" id="PF00707"/>
    </source>
</evidence>
<proteinExistence type="inferred from homology"/>
<evidence type="ECO:0000256" key="1">
    <source>
        <dbReference type="ARBA" id="ARBA00005439"/>
    </source>
</evidence>
<dbReference type="InterPro" id="IPR019814">
    <property type="entry name" value="Translation_initiation_fac_3_N"/>
</dbReference>
<comment type="caution">
    <text evidence="7">The sequence shown here is derived from an EMBL/GenBank/DDBJ whole genome shotgun (WGS) entry which is preliminary data.</text>
</comment>
<dbReference type="NCBIfam" id="TIGR00168">
    <property type="entry name" value="infC"/>
    <property type="match status" value="1"/>
</dbReference>
<feature type="domain" description="Translation initiation factor 3 C-terminal" evidence="5">
    <location>
        <begin position="98"/>
        <end position="173"/>
    </location>
</feature>
<evidence type="ECO:0000256" key="3">
    <source>
        <dbReference type="ARBA" id="ARBA00022917"/>
    </source>
</evidence>
<organism evidence="7 8">
    <name type="scientific">Candidatus Buchananbacteria bacterium CG10_big_fil_rev_8_21_14_0_10_33_19</name>
    <dbReference type="NCBI Taxonomy" id="1974525"/>
    <lineage>
        <taxon>Bacteria</taxon>
        <taxon>Candidatus Buchananiibacteriota</taxon>
    </lineage>
</organism>
<gene>
    <name evidence="7" type="ORF">COT80_02645</name>
</gene>
<dbReference type="Proteomes" id="UP000229056">
    <property type="component" value="Unassembled WGS sequence"/>
</dbReference>
<dbReference type="PANTHER" id="PTHR10938">
    <property type="entry name" value="TRANSLATION INITIATION FACTOR IF-3"/>
    <property type="match status" value="1"/>
</dbReference>
<dbReference type="Pfam" id="PF00707">
    <property type="entry name" value="IF3_C"/>
    <property type="match status" value="1"/>
</dbReference>
<dbReference type="Gene3D" id="3.30.110.10">
    <property type="entry name" value="Translation initiation factor 3 (IF-3), C-terminal domain"/>
    <property type="match status" value="1"/>
</dbReference>
<dbReference type="Pfam" id="PF05198">
    <property type="entry name" value="IF3_N"/>
    <property type="match status" value="1"/>
</dbReference>
<feature type="domain" description="Translation initiation factor 3 N-terminal" evidence="6">
    <location>
        <begin position="21"/>
        <end position="90"/>
    </location>
</feature>
<dbReference type="GO" id="GO:0032790">
    <property type="term" value="P:ribosome disassembly"/>
    <property type="evidence" value="ECO:0007669"/>
    <property type="project" value="TreeGrafter"/>
</dbReference>
<dbReference type="SUPFAM" id="SSF54364">
    <property type="entry name" value="Translation initiation factor IF3, N-terminal domain"/>
    <property type="match status" value="1"/>
</dbReference>
<dbReference type="InterPro" id="IPR019815">
    <property type="entry name" value="Translation_initiation_fac_3_C"/>
</dbReference>
<reference evidence="8" key="1">
    <citation type="submission" date="2017-09" db="EMBL/GenBank/DDBJ databases">
        <title>Depth-based differentiation of microbial function through sediment-hosted aquifers and enrichment of novel symbionts in the deep terrestrial subsurface.</title>
        <authorList>
            <person name="Probst A.J."/>
            <person name="Ladd B."/>
            <person name="Jarett J.K."/>
            <person name="Geller-Mcgrath D.E."/>
            <person name="Sieber C.M.K."/>
            <person name="Emerson J.B."/>
            <person name="Anantharaman K."/>
            <person name="Thomas B.C."/>
            <person name="Malmstrom R."/>
            <person name="Stieglmeier M."/>
            <person name="Klingl A."/>
            <person name="Woyke T."/>
            <person name="Ryan C.M."/>
            <person name="Banfield J.F."/>
        </authorList>
    </citation>
    <scope>NUCLEOTIDE SEQUENCE [LARGE SCALE GENOMIC DNA]</scope>
</reference>
<dbReference type="InterPro" id="IPR036787">
    <property type="entry name" value="T_IF-3_N_sf"/>
</dbReference>
<dbReference type="SUPFAM" id="SSF55200">
    <property type="entry name" value="Translation initiation factor IF3, C-terminal domain"/>
    <property type="match status" value="1"/>
</dbReference>
<keyword evidence="2 7" id="KW-0396">Initiation factor</keyword>
<accession>A0A2H0W2Q4</accession>
<dbReference type="GO" id="GO:0005737">
    <property type="term" value="C:cytoplasm"/>
    <property type="evidence" value="ECO:0007669"/>
    <property type="project" value="UniProtKB-ARBA"/>
</dbReference>
<evidence type="ECO:0000313" key="8">
    <source>
        <dbReference type="Proteomes" id="UP000229056"/>
    </source>
</evidence>
<dbReference type="InterPro" id="IPR036788">
    <property type="entry name" value="T_IF-3_C_sf"/>
</dbReference>